<keyword evidence="24" id="KW-1185">Reference proteome</keyword>
<evidence type="ECO:0000256" key="13">
    <source>
        <dbReference type="ARBA" id="ARBA00023180"/>
    </source>
</evidence>
<evidence type="ECO:0000256" key="2">
    <source>
        <dbReference type="ARBA" id="ARBA00022448"/>
    </source>
</evidence>
<feature type="domain" description="Neurotransmitter-gated ion-channel transmembrane" evidence="22">
    <location>
        <begin position="230"/>
        <end position="359"/>
    </location>
</feature>
<evidence type="ECO:0000256" key="8">
    <source>
        <dbReference type="ARBA" id="ARBA00023065"/>
    </source>
</evidence>
<feature type="transmembrane region" description="Helical" evidence="20">
    <location>
        <begin position="423"/>
        <end position="442"/>
    </location>
</feature>
<dbReference type="NCBIfam" id="TIGR00860">
    <property type="entry name" value="LIC"/>
    <property type="match status" value="1"/>
</dbReference>
<name>A0AAU9XBJ5_9CNID</name>
<keyword evidence="10" id="KW-1015">Disulfide bond</keyword>
<evidence type="ECO:0000256" key="11">
    <source>
        <dbReference type="ARBA" id="ARBA00023170"/>
    </source>
</evidence>
<dbReference type="EMBL" id="CALNXJ010000037">
    <property type="protein sequence ID" value="CAH3142839.1"/>
    <property type="molecule type" value="Genomic_DNA"/>
</dbReference>
<evidence type="ECO:0000259" key="21">
    <source>
        <dbReference type="Pfam" id="PF02931"/>
    </source>
</evidence>
<evidence type="ECO:0000256" key="7">
    <source>
        <dbReference type="ARBA" id="ARBA00023018"/>
    </source>
</evidence>
<dbReference type="PROSITE" id="PS00236">
    <property type="entry name" value="NEUROTR_ION_CHANNEL"/>
    <property type="match status" value="1"/>
</dbReference>
<keyword evidence="14" id="KW-0868">Chloride</keyword>
<dbReference type="AlphaFoldDB" id="A0AAU9XBJ5"/>
<dbReference type="GO" id="GO:0034707">
    <property type="term" value="C:chloride channel complex"/>
    <property type="evidence" value="ECO:0007669"/>
    <property type="project" value="UniProtKB-KW"/>
</dbReference>
<dbReference type="GO" id="GO:0004888">
    <property type="term" value="F:transmembrane signaling receptor activity"/>
    <property type="evidence" value="ECO:0007669"/>
    <property type="project" value="InterPro"/>
</dbReference>
<keyword evidence="17 20" id="KW-0407">Ion channel</keyword>
<evidence type="ECO:0000313" key="24">
    <source>
        <dbReference type="Proteomes" id="UP001159428"/>
    </source>
</evidence>
<dbReference type="InterPro" id="IPR036719">
    <property type="entry name" value="Neuro-gated_channel_TM_sf"/>
</dbReference>
<reference evidence="23 24" key="1">
    <citation type="submission" date="2022-05" db="EMBL/GenBank/DDBJ databases">
        <authorList>
            <consortium name="Genoscope - CEA"/>
            <person name="William W."/>
        </authorList>
    </citation>
    <scope>NUCLEOTIDE SEQUENCE [LARGE SCALE GENOMIC DNA]</scope>
</reference>
<dbReference type="InterPro" id="IPR018000">
    <property type="entry name" value="Neurotransmitter_ion_chnl_CS"/>
</dbReference>
<dbReference type="Pfam" id="PF02932">
    <property type="entry name" value="Neur_chan_memb"/>
    <property type="match status" value="1"/>
</dbReference>
<keyword evidence="5" id="KW-0732">Signal</keyword>
<dbReference type="Gene3D" id="2.70.170.10">
    <property type="entry name" value="Neurotransmitter-gated ion-channel ligand-binding domain"/>
    <property type="match status" value="1"/>
</dbReference>
<feature type="transmembrane region" description="Helical" evidence="20">
    <location>
        <begin position="256"/>
        <end position="277"/>
    </location>
</feature>
<dbReference type="GO" id="GO:0005230">
    <property type="term" value="F:extracellular ligand-gated monoatomic ion channel activity"/>
    <property type="evidence" value="ECO:0007669"/>
    <property type="project" value="InterPro"/>
</dbReference>
<evidence type="ECO:0000256" key="10">
    <source>
        <dbReference type="ARBA" id="ARBA00023157"/>
    </source>
</evidence>
<dbReference type="PRINTS" id="PR00253">
    <property type="entry name" value="GABAARECEPTR"/>
</dbReference>
<keyword evidence="3" id="KW-1003">Cell membrane</keyword>
<dbReference type="InterPro" id="IPR006202">
    <property type="entry name" value="Neur_chan_lig-bd"/>
</dbReference>
<sequence length="447" mass="51493">TIYSKYQLSNLTMTQRLDSLFKRPRYDPRLRPYFNEKPVTVKVGFWVVAIDAINVMDMDFGLDIFLRQRWTDPRLDHGLRDTLSLSNTVISHIWLPDSYFKNAKDASFHDVTTQNMMITIGPGGLVDYNARVTLKASCPMDLRLYPMDVQHCPLIIESYGYDMNNIAYKWEIDSEDGMSFVPSDMKMLPQFKLTKLQLSSLYTTYVIGNWSGVKASFTLQRLYSYQVIHLYGPSALIVTLSWLTFLLPRNQSPARVTLGVTSVLTIVTILTMSNNAMPKVNYVKAIDKYLIVSFLFVFCSLVEYAIVLLLDRGKRKFELRKKEVGNFTDKCAESVRQGNGSRRRKQSAVTLEENVIHAFRNGRAKSASLTNGKCLKCCSDENLGMHVPQTETQSNCGKCWNGVQEYIYREAFIVGVDEFSLKLFSFVFFTFNLFYWLTLFFFPDYIM</sequence>
<feature type="transmembrane region" description="Helical" evidence="20">
    <location>
        <begin position="289"/>
        <end position="310"/>
    </location>
</feature>
<dbReference type="InterPro" id="IPR036734">
    <property type="entry name" value="Neur_chan_lig-bd_sf"/>
</dbReference>
<evidence type="ECO:0000256" key="15">
    <source>
        <dbReference type="ARBA" id="ARBA00023257"/>
    </source>
</evidence>
<keyword evidence="9 20" id="KW-0472">Membrane</keyword>
<evidence type="ECO:0000259" key="22">
    <source>
        <dbReference type="Pfam" id="PF02932"/>
    </source>
</evidence>
<dbReference type="Pfam" id="PF02931">
    <property type="entry name" value="Neur_chan_LBD"/>
    <property type="match status" value="1"/>
</dbReference>
<evidence type="ECO:0000256" key="18">
    <source>
        <dbReference type="ARBA" id="ARBA00034104"/>
    </source>
</evidence>
<evidence type="ECO:0000256" key="20">
    <source>
        <dbReference type="RuleBase" id="RU000687"/>
    </source>
</evidence>
<dbReference type="GO" id="GO:0045211">
    <property type="term" value="C:postsynaptic membrane"/>
    <property type="evidence" value="ECO:0007669"/>
    <property type="project" value="UniProtKB-SubCell"/>
</dbReference>
<comment type="similarity">
    <text evidence="1">Belongs to the ligand-gated ion channel (TC 1.A.9) family. Gamma-aminobutyric acid receptor (TC 1.A.9.5) subfamily.</text>
</comment>
<feature type="domain" description="Neurotransmitter-gated ion-channel ligand-binding" evidence="21">
    <location>
        <begin position="15"/>
        <end position="221"/>
    </location>
</feature>
<evidence type="ECO:0000256" key="12">
    <source>
        <dbReference type="ARBA" id="ARBA00023173"/>
    </source>
</evidence>
<dbReference type="Proteomes" id="UP001159428">
    <property type="component" value="Unassembled WGS sequence"/>
</dbReference>
<evidence type="ECO:0000256" key="6">
    <source>
        <dbReference type="ARBA" id="ARBA00022989"/>
    </source>
</evidence>
<evidence type="ECO:0000256" key="14">
    <source>
        <dbReference type="ARBA" id="ARBA00023214"/>
    </source>
</evidence>
<evidence type="ECO:0000256" key="17">
    <source>
        <dbReference type="ARBA" id="ARBA00023303"/>
    </source>
</evidence>
<dbReference type="InterPro" id="IPR006201">
    <property type="entry name" value="Neur_channel"/>
</dbReference>
<keyword evidence="8 20" id="KW-0406">Ion transport</keyword>
<dbReference type="InterPro" id="IPR006029">
    <property type="entry name" value="Neurotrans-gated_channel_TM"/>
</dbReference>
<dbReference type="PRINTS" id="PR00252">
    <property type="entry name" value="NRIONCHANNEL"/>
</dbReference>
<keyword evidence="11" id="KW-0675">Receptor</keyword>
<accession>A0AAU9XBJ5</accession>
<comment type="subcellular location">
    <subcellularLocation>
        <location evidence="18">Postsynaptic cell membrane</location>
        <topology evidence="18">Multi-pass membrane protein</topology>
    </subcellularLocation>
</comment>
<keyword evidence="7" id="KW-0770">Synapse</keyword>
<gene>
    <name evidence="23" type="ORF">PMEA_00020276</name>
</gene>
<keyword evidence="16" id="KW-1071">Ligand-gated ion channel</keyword>
<keyword evidence="4 20" id="KW-0812">Transmembrane</keyword>
<dbReference type="InterPro" id="IPR038050">
    <property type="entry name" value="Neuro_actylchol_rec"/>
</dbReference>
<dbReference type="FunFam" id="2.70.170.10:FF:000021">
    <property type="entry name" value="Gamma-aminobutyric acid receptor isoform 3b"/>
    <property type="match status" value="1"/>
</dbReference>
<keyword evidence="13" id="KW-0325">Glycoprotein</keyword>
<evidence type="ECO:0000256" key="9">
    <source>
        <dbReference type="ARBA" id="ARBA00023136"/>
    </source>
</evidence>
<organism evidence="23 24">
    <name type="scientific">Pocillopora meandrina</name>
    <dbReference type="NCBI Taxonomy" id="46732"/>
    <lineage>
        <taxon>Eukaryota</taxon>
        <taxon>Metazoa</taxon>
        <taxon>Cnidaria</taxon>
        <taxon>Anthozoa</taxon>
        <taxon>Hexacorallia</taxon>
        <taxon>Scleractinia</taxon>
        <taxon>Astrocoeniina</taxon>
        <taxon>Pocilloporidae</taxon>
        <taxon>Pocillopora</taxon>
    </lineage>
</organism>
<dbReference type="PANTHER" id="PTHR18945">
    <property type="entry name" value="NEUROTRANSMITTER GATED ION CHANNEL"/>
    <property type="match status" value="1"/>
</dbReference>
<dbReference type="Gene3D" id="1.20.58.390">
    <property type="entry name" value="Neurotransmitter-gated ion-channel transmembrane domain"/>
    <property type="match status" value="1"/>
</dbReference>
<evidence type="ECO:0000256" key="19">
    <source>
        <dbReference type="ARBA" id="ARBA00071250"/>
    </source>
</evidence>
<dbReference type="SUPFAM" id="SSF63712">
    <property type="entry name" value="Nicotinic receptor ligand binding domain-like"/>
    <property type="match status" value="1"/>
</dbReference>
<keyword evidence="6 20" id="KW-1133">Transmembrane helix</keyword>
<dbReference type="GO" id="GO:0005254">
    <property type="term" value="F:chloride channel activity"/>
    <property type="evidence" value="ECO:0007669"/>
    <property type="project" value="UniProtKB-KW"/>
</dbReference>
<keyword evidence="2 20" id="KW-0813">Transport</keyword>
<dbReference type="InterPro" id="IPR006028">
    <property type="entry name" value="GABAA/Glycine_rcpt"/>
</dbReference>
<evidence type="ECO:0000256" key="16">
    <source>
        <dbReference type="ARBA" id="ARBA00023286"/>
    </source>
</evidence>
<protein>
    <recommendedName>
        <fullName evidence="19">Gamma-aminobutyric acid receptor subunit beta</fullName>
    </recommendedName>
</protein>
<proteinExistence type="inferred from homology"/>
<evidence type="ECO:0000313" key="23">
    <source>
        <dbReference type="EMBL" id="CAH3142839.1"/>
    </source>
</evidence>
<feature type="non-terminal residue" evidence="23">
    <location>
        <position position="1"/>
    </location>
</feature>
<dbReference type="CDD" id="cd18990">
    <property type="entry name" value="LGIC_ECD_GABAAR"/>
    <property type="match status" value="1"/>
</dbReference>
<evidence type="ECO:0000256" key="1">
    <source>
        <dbReference type="ARBA" id="ARBA00010180"/>
    </source>
</evidence>
<dbReference type="CDD" id="cd19049">
    <property type="entry name" value="LGIC_TM_anion"/>
    <property type="match status" value="1"/>
</dbReference>
<dbReference type="SUPFAM" id="SSF90112">
    <property type="entry name" value="Neurotransmitter-gated ion-channel transmembrane pore"/>
    <property type="match status" value="1"/>
</dbReference>
<evidence type="ECO:0000256" key="3">
    <source>
        <dbReference type="ARBA" id="ARBA00022475"/>
    </source>
</evidence>
<evidence type="ECO:0000256" key="5">
    <source>
        <dbReference type="ARBA" id="ARBA00022729"/>
    </source>
</evidence>
<keyword evidence="15" id="KW-0628">Postsynaptic cell membrane</keyword>
<evidence type="ECO:0000256" key="4">
    <source>
        <dbReference type="ARBA" id="ARBA00022692"/>
    </source>
</evidence>
<keyword evidence="12" id="KW-0869">Chloride channel</keyword>
<comment type="caution">
    <text evidence="23">The sequence shown here is derived from an EMBL/GenBank/DDBJ whole genome shotgun (WGS) entry which is preliminary data.</text>
</comment>
<feature type="transmembrane region" description="Helical" evidence="20">
    <location>
        <begin position="228"/>
        <end position="247"/>
    </location>
</feature>